<evidence type="ECO:0000313" key="2">
    <source>
        <dbReference type="Proteomes" id="UP000499080"/>
    </source>
</evidence>
<organism evidence="1 2">
    <name type="scientific">Araneus ventricosus</name>
    <name type="common">Orbweaver spider</name>
    <name type="synonym">Epeira ventricosa</name>
    <dbReference type="NCBI Taxonomy" id="182803"/>
    <lineage>
        <taxon>Eukaryota</taxon>
        <taxon>Metazoa</taxon>
        <taxon>Ecdysozoa</taxon>
        <taxon>Arthropoda</taxon>
        <taxon>Chelicerata</taxon>
        <taxon>Arachnida</taxon>
        <taxon>Araneae</taxon>
        <taxon>Araneomorphae</taxon>
        <taxon>Entelegynae</taxon>
        <taxon>Araneoidea</taxon>
        <taxon>Araneidae</taxon>
        <taxon>Araneus</taxon>
    </lineage>
</organism>
<reference evidence="1 2" key="1">
    <citation type="journal article" date="2019" name="Sci. Rep.">
        <title>Orb-weaving spider Araneus ventricosus genome elucidates the spidroin gene catalogue.</title>
        <authorList>
            <person name="Kono N."/>
            <person name="Nakamura H."/>
            <person name="Ohtoshi R."/>
            <person name="Moran D.A.P."/>
            <person name="Shinohara A."/>
            <person name="Yoshida Y."/>
            <person name="Fujiwara M."/>
            <person name="Mori M."/>
            <person name="Tomita M."/>
            <person name="Arakawa K."/>
        </authorList>
    </citation>
    <scope>NUCLEOTIDE SEQUENCE [LARGE SCALE GENOMIC DNA]</scope>
</reference>
<name>A0A4Y2PAJ4_ARAVE</name>
<dbReference type="AlphaFoldDB" id="A0A4Y2PAJ4"/>
<protein>
    <submittedName>
        <fullName evidence="1">Uncharacterized protein</fullName>
    </submittedName>
</protein>
<proteinExistence type="predicted"/>
<accession>A0A4Y2PAJ4</accession>
<comment type="caution">
    <text evidence="1">The sequence shown here is derived from an EMBL/GenBank/DDBJ whole genome shotgun (WGS) entry which is preliminary data.</text>
</comment>
<dbReference type="EMBL" id="BGPR01010810">
    <property type="protein sequence ID" value="GBN48099.1"/>
    <property type="molecule type" value="Genomic_DNA"/>
</dbReference>
<sequence length="113" mass="12603">MRSVLRFRAFSVHSYANTEKLHLVICSMYQKLGECILNLLERRRATLGGVTFGGQDLVIGGLWVRDPCTEYPVEVRSPPLGVTRTPGERGVPGGTCLSSMVQNYEVQLQMVFL</sequence>
<dbReference type="Proteomes" id="UP000499080">
    <property type="component" value="Unassembled WGS sequence"/>
</dbReference>
<evidence type="ECO:0000313" key="1">
    <source>
        <dbReference type="EMBL" id="GBN48099.1"/>
    </source>
</evidence>
<keyword evidence="2" id="KW-1185">Reference proteome</keyword>
<gene>
    <name evidence="1" type="ORF">AVEN_221528_1</name>
</gene>